<dbReference type="SUPFAM" id="SSF55729">
    <property type="entry name" value="Acyl-CoA N-acyltransferases (Nat)"/>
    <property type="match status" value="1"/>
</dbReference>
<dbReference type="GO" id="GO:0008999">
    <property type="term" value="F:protein-N-terminal-alanine acetyltransferase activity"/>
    <property type="evidence" value="ECO:0007669"/>
    <property type="project" value="TreeGrafter"/>
</dbReference>
<feature type="domain" description="N-acetyltransferase" evidence="1">
    <location>
        <begin position="21"/>
        <end position="186"/>
    </location>
</feature>
<evidence type="ECO:0000259" key="1">
    <source>
        <dbReference type="PROSITE" id="PS51186"/>
    </source>
</evidence>
<dbReference type="InterPro" id="IPR000182">
    <property type="entry name" value="GNAT_dom"/>
</dbReference>
<dbReference type="Proteomes" id="UP000294555">
    <property type="component" value="Unassembled WGS sequence"/>
</dbReference>
<accession>A0A4R1NN96</accession>
<proteinExistence type="predicted"/>
<protein>
    <submittedName>
        <fullName evidence="2">RimJ/RimL family protein N-acetyltransferase</fullName>
    </submittedName>
</protein>
<dbReference type="EMBL" id="SJOI01000001">
    <property type="protein sequence ID" value="TCL06186.1"/>
    <property type="molecule type" value="Genomic_DNA"/>
</dbReference>
<dbReference type="Gene3D" id="3.40.630.30">
    <property type="match status" value="1"/>
</dbReference>
<evidence type="ECO:0000313" key="2">
    <source>
        <dbReference type="EMBL" id="TCL06186.1"/>
    </source>
</evidence>
<gene>
    <name evidence="2" type="ORF">EZJ58_4421</name>
</gene>
<dbReference type="GO" id="GO:1990189">
    <property type="term" value="F:protein N-terminal-serine acetyltransferase activity"/>
    <property type="evidence" value="ECO:0007669"/>
    <property type="project" value="TreeGrafter"/>
</dbReference>
<dbReference type="RefSeq" id="WP_207917975.1">
    <property type="nucleotide sequence ID" value="NZ_SJOI01000001.1"/>
</dbReference>
<dbReference type="AlphaFoldDB" id="A0A4R1NN96"/>
<evidence type="ECO:0000313" key="3">
    <source>
        <dbReference type="Proteomes" id="UP000294555"/>
    </source>
</evidence>
<name>A0A4R1NN96_9GAMM</name>
<reference evidence="2 3" key="1">
    <citation type="submission" date="2019-02" db="EMBL/GenBank/DDBJ databases">
        <title>Investigation of anaerobic lignin degradation for improved lignocellulosic biofuels.</title>
        <authorList>
            <person name="Deangelis K."/>
        </authorList>
    </citation>
    <scope>NUCLEOTIDE SEQUENCE [LARGE SCALE GENOMIC DNA]</scope>
    <source>
        <strain evidence="2 3">159R</strain>
    </source>
</reference>
<dbReference type="GO" id="GO:0005737">
    <property type="term" value="C:cytoplasm"/>
    <property type="evidence" value="ECO:0007669"/>
    <property type="project" value="TreeGrafter"/>
</dbReference>
<dbReference type="Pfam" id="PF13302">
    <property type="entry name" value="Acetyltransf_3"/>
    <property type="match status" value="1"/>
</dbReference>
<dbReference type="PROSITE" id="PS51186">
    <property type="entry name" value="GNAT"/>
    <property type="match status" value="1"/>
</dbReference>
<comment type="caution">
    <text evidence="2">The sequence shown here is derived from an EMBL/GenBank/DDBJ whole genome shotgun (WGS) entry which is preliminary data.</text>
</comment>
<dbReference type="PANTHER" id="PTHR43441:SF3">
    <property type="entry name" value="ACETYLTRANSFERASE"/>
    <property type="match status" value="1"/>
</dbReference>
<organism evidence="2 3">
    <name type="scientific">Sodalis ligni</name>
    <dbReference type="NCBI Taxonomy" id="2697027"/>
    <lineage>
        <taxon>Bacteria</taxon>
        <taxon>Pseudomonadati</taxon>
        <taxon>Pseudomonadota</taxon>
        <taxon>Gammaproteobacteria</taxon>
        <taxon>Enterobacterales</taxon>
        <taxon>Bruguierivoracaceae</taxon>
        <taxon>Sodalis</taxon>
    </lineage>
</organism>
<sequence length="186" mass="21300">MKITDFPVESLCNDSIRLIAPTMSRVEEMLILIGHFNELHHDFLLWASRENSLDDVRENMRAAIQDFANDSNEYKFLIISRESQKLLGCISLFIRNPQIPYYEIGYWLATDVLGKGLMTQACILVRNLALDVLKANRLEIRTAGKNIRSAAVALRCGFKREAVLSNERLDVHGRLDDTHIYLYATV</sequence>
<keyword evidence="2" id="KW-0808">Transferase</keyword>
<dbReference type="PANTHER" id="PTHR43441">
    <property type="entry name" value="RIBOSOMAL-PROTEIN-SERINE ACETYLTRANSFERASE"/>
    <property type="match status" value="1"/>
</dbReference>
<dbReference type="InterPro" id="IPR016181">
    <property type="entry name" value="Acyl_CoA_acyltransferase"/>
</dbReference>
<keyword evidence="3" id="KW-1185">Reference proteome</keyword>
<dbReference type="InterPro" id="IPR051908">
    <property type="entry name" value="Ribosomal_N-acetyltransferase"/>
</dbReference>